<reference evidence="2" key="1">
    <citation type="journal article" date="2019" name="Sci. Rep.">
        <title>Draft genome of Tanacetum cinerariifolium, the natural source of mosquito coil.</title>
        <authorList>
            <person name="Yamashiro T."/>
            <person name="Shiraishi A."/>
            <person name="Satake H."/>
            <person name="Nakayama K."/>
        </authorList>
    </citation>
    <scope>NUCLEOTIDE SEQUENCE</scope>
</reference>
<organism evidence="2">
    <name type="scientific">Tanacetum cinerariifolium</name>
    <name type="common">Dalmatian daisy</name>
    <name type="synonym">Chrysanthemum cinerariifolium</name>
    <dbReference type="NCBI Taxonomy" id="118510"/>
    <lineage>
        <taxon>Eukaryota</taxon>
        <taxon>Viridiplantae</taxon>
        <taxon>Streptophyta</taxon>
        <taxon>Embryophyta</taxon>
        <taxon>Tracheophyta</taxon>
        <taxon>Spermatophyta</taxon>
        <taxon>Magnoliopsida</taxon>
        <taxon>eudicotyledons</taxon>
        <taxon>Gunneridae</taxon>
        <taxon>Pentapetalae</taxon>
        <taxon>asterids</taxon>
        <taxon>campanulids</taxon>
        <taxon>Asterales</taxon>
        <taxon>Asteraceae</taxon>
        <taxon>Asteroideae</taxon>
        <taxon>Anthemideae</taxon>
        <taxon>Anthemidinae</taxon>
        <taxon>Tanacetum</taxon>
    </lineage>
</organism>
<feature type="compositionally biased region" description="Basic and acidic residues" evidence="1">
    <location>
        <begin position="109"/>
        <end position="123"/>
    </location>
</feature>
<feature type="compositionally biased region" description="Basic and acidic residues" evidence="1">
    <location>
        <begin position="141"/>
        <end position="153"/>
    </location>
</feature>
<comment type="caution">
    <text evidence="2">The sequence shown here is derived from an EMBL/GenBank/DDBJ whole genome shotgun (WGS) entry which is preliminary data.</text>
</comment>
<feature type="region of interest" description="Disordered" evidence="1">
    <location>
        <begin position="103"/>
        <end position="155"/>
    </location>
</feature>
<dbReference type="AlphaFoldDB" id="A0A699SUU5"/>
<accession>A0A699SUU5</accession>
<feature type="non-terminal residue" evidence="2">
    <location>
        <position position="209"/>
    </location>
</feature>
<name>A0A699SUU5_TANCI</name>
<feature type="compositionally biased region" description="Polar residues" evidence="1">
    <location>
        <begin position="124"/>
        <end position="137"/>
    </location>
</feature>
<evidence type="ECO:0000256" key="1">
    <source>
        <dbReference type="SAM" id="MobiDB-lite"/>
    </source>
</evidence>
<feature type="compositionally biased region" description="Low complexity" evidence="1">
    <location>
        <begin position="176"/>
        <end position="188"/>
    </location>
</feature>
<feature type="compositionally biased region" description="Polar residues" evidence="1">
    <location>
        <begin position="189"/>
        <end position="209"/>
    </location>
</feature>
<feature type="region of interest" description="Disordered" evidence="1">
    <location>
        <begin position="176"/>
        <end position="209"/>
    </location>
</feature>
<protein>
    <submittedName>
        <fullName evidence="2">Retrovirus-related Pol polyprotein from transposon TNT 1-94</fullName>
    </submittedName>
</protein>
<evidence type="ECO:0000313" key="2">
    <source>
        <dbReference type="EMBL" id="GFD01832.1"/>
    </source>
</evidence>
<dbReference type="EMBL" id="BKCJ011193975">
    <property type="protein sequence ID" value="GFD01832.1"/>
    <property type="molecule type" value="Genomic_DNA"/>
</dbReference>
<feature type="non-terminal residue" evidence="2">
    <location>
        <position position="1"/>
    </location>
</feature>
<proteinExistence type="predicted"/>
<sequence>KVDEGFLIGYSVFRKAFRVFNCRARIVQESLHVNFMENKPNVAGSSPSWLFYIDSLSQTMNYHPVIAENQSNTHVYFQDTKKAGEEGTQTYVLFPVLSNGSTNFQNNNKDAHADGKEHDDDIQKSVSPDIHSSSSGALTRKQGDKTENKDKGKSHIVTITGFRDLNAELKEYNNNSSNGVNASSSSVSTDGQNSIDSTNDFSAAGPSNA</sequence>
<gene>
    <name evidence="2" type="ORF">Tci_873801</name>
</gene>